<dbReference type="SUPFAM" id="SSF46689">
    <property type="entry name" value="Homeodomain-like"/>
    <property type="match status" value="1"/>
</dbReference>
<dbReference type="Gene3D" id="3.30.420.10">
    <property type="entry name" value="Ribonuclease H-like superfamily/Ribonuclease H"/>
    <property type="match status" value="1"/>
</dbReference>
<dbReference type="SUPFAM" id="SSF53098">
    <property type="entry name" value="Ribonuclease H-like"/>
    <property type="match status" value="1"/>
</dbReference>
<reference evidence="2" key="1">
    <citation type="journal article" date="2015" name="Nature">
        <title>Complex archaea that bridge the gap between prokaryotes and eukaryotes.</title>
        <authorList>
            <person name="Spang A."/>
            <person name="Saw J.H."/>
            <person name="Jorgensen S.L."/>
            <person name="Zaremba-Niedzwiedzka K."/>
            <person name="Martijn J."/>
            <person name="Lind A.E."/>
            <person name="van Eijk R."/>
            <person name="Schleper C."/>
            <person name="Guy L."/>
            <person name="Ettema T.J."/>
        </authorList>
    </citation>
    <scope>NUCLEOTIDE SEQUENCE</scope>
</reference>
<dbReference type="PANTHER" id="PTHR35004">
    <property type="entry name" value="TRANSPOSASE RV3428C-RELATED"/>
    <property type="match status" value="1"/>
</dbReference>
<dbReference type="InterPro" id="IPR009057">
    <property type="entry name" value="Homeodomain-like_sf"/>
</dbReference>
<dbReference type="InterPro" id="IPR001584">
    <property type="entry name" value="Integrase_cat-core"/>
</dbReference>
<dbReference type="NCBIfam" id="NF033594">
    <property type="entry name" value="transpos_ISNCY_2"/>
    <property type="match status" value="1"/>
</dbReference>
<dbReference type="AlphaFoldDB" id="A0A0F9GXW4"/>
<proteinExistence type="predicted"/>
<dbReference type="GO" id="GO:0015074">
    <property type="term" value="P:DNA integration"/>
    <property type="evidence" value="ECO:0007669"/>
    <property type="project" value="InterPro"/>
</dbReference>
<dbReference type="Pfam" id="PF13551">
    <property type="entry name" value="HTH_29"/>
    <property type="match status" value="1"/>
</dbReference>
<name>A0A0F9GXW4_9ZZZZ</name>
<gene>
    <name evidence="2" type="ORF">LCGC14_1853580</name>
</gene>
<organism evidence="2">
    <name type="scientific">marine sediment metagenome</name>
    <dbReference type="NCBI Taxonomy" id="412755"/>
    <lineage>
        <taxon>unclassified sequences</taxon>
        <taxon>metagenomes</taxon>
        <taxon>ecological metagenomes</taxon>
    </lineage>
</organism>
<dbReference type="InterPro" id="IPR047797">
    <property type="entry name" value="ISNCY_transpos"/>
</dbReference>
<dbReference type="PROSITE" id="PS50994">
    <property type="entry name" value="INTEGRASE"/>
    <property type="match status" value="1"/>
</dbReference>
<feature type="non-terminal residue" evidence="2">
    <location>
        <position position="306"/>
    </location>
</feature>
<comment type="caution">
    <text evidence="2">The sequence shown here is derived from an EMBL/GenBank/DDBJ whole genome shotgun (WGS) entry which is preliminary data.</text>
</comment>
<accession>A0A0F9GXW4</accession>
<feature type="domain" description="Integrase catalytic" evidence="1">
    <location>
        <begin position="133"/>
        <end position="306"/>
    </location>
</feature>
<dbReference type="GO" id="GO:0003676">
    <property type="term" value="F:nucleic acid binding"/>
    <property type="evidence" value="ECO:0007669"/>
    <property type="project" value="InterPro"/>
</dbReference>
<dbReference type="PANTHER" id="PTHR35004:SF7">
    <property type="entry name" value="INTEGRASE PROTEIN"/>
    <property type="match status" value="1"/>
</dbReference>
<dbReference type="InterPro" id="IPR036397">
    <property type="entry name" value="RNaseH_sf"/>
</dbReference>
<sequence length="306" mass="35733">MQRWQLSQKELARYGVVQNTIEGHLNVDLAAEELCLSRRQVFRLKRKLEEKGIEGLIHGNRGRASPRRIPDPVRDTINYLYQGKYDGFNISHFTEMLEEREGIFICRETVRGILLEKGSYKKKKKYPKHRSFREPMPKEGMMIQFDTSDHDWLEGRGPRIKLIGGIDDASKDVPHAQFALKDSLEANMAVLKTIIEKKGIPLSLYVDRDSKFITTRHGGLHVNIKRNQQKTRMQRAWDELGINVIYAESPQAKGRIERLWGTFQDRLISELRLEGVCSLEEANRYLHTVFLPNYNKKFTRKPRVEK</sequence>
<dbReference type="InterPro" id="IPR012337">
    <property type="entry name" value="RNaseH-like_sf"/>
</dbReference>
<dbReference type="EMBL" id="LAZR01018651">
    <property type="protein sequence ID" value="KKL95536.1"/>
    <property type="molecule type" value="Genomic_DNA"/>
</dbReference>
<evidence type="ECO:0000313" key="2">
    <source>
        <dbReference type="EMBL" id="KKL95536.1"/>
    </source>
</evidence>
<evidence type="ECO:0000259" key="1">
    <source>
        <dbReference type="PROSITE" id="PS50994"/>
    </source>
</evidence>
<protein>
    <recommendedName>
        <fullName evidence="1">Integrase catalytic domain-containing protein</fullName>
    </recommendedName>
</protein>